<reference evidence="11 12" key="1">
    <citation type="journal article" date="2024" name="bioRxiv">
        <title>A reference genome for Trichogramma kaykai: A tiny desert-dwelling parasitoid wasp with competing sex-ratio distorters.</title>
        <authorList>
            <person name="Culotta J."/>
            <person name="Lindsey A.R."/>
        </authorList>
    </citation>
    <scope>NUCLEOTIDE SEQUENCE [LARGE SCALE GENOMIC DNA]</scope>
    <source>
        <strain evidence="11 12">KSX58</strain>
    </source>
</reference>
<dbReference type="Proteomes" id="UP001627154">
    <property type="component" value="Unassembled WGS sequence"/>
</dbReference>
<accession>A0ABD2XK39</accession>
<organism evidence="11 12">
    <name type="scientific">Trichogramma kaykai</name>
    <dbReference type="NCBI Taxonomy" id="54128"/>
    <lineage>
        <taxon>Eukaryota</taxon>
        <taxon>Metazoa</taxon>
        <taxon>Ecdysozoa</taxon>
        <taxon>Arthropoda</taxon>
        <taxon>Hexapoda</taxon>
        <taxon>Insecta</taxon>
        <taxon>Pterygota</taxon>
        <taxon>Neoptera</taxon>
        <taxon>Endopterygota</taxon>
        <taxon>Hymenoptera</taxon>
        <taxon>Apocrita</taxon>
        <taxon>Proctotrupomorpha</taxon>
        <taxon>Chalcidoidea</taxon>
        <taxon>Trichogrammatidae</taxon>
        <taxon>Trichogramma</taxon>
    </lineage>
</organism>
<evidence type="ECO:0000256" key="2">
    <source>
        <dbReference type="ARBA" id="ARBA00022723"/>
    </source>
</evidence>
<dbReference type="Pfam" id="PF13976">
    <property type="entry name" value="gag_pre-integrs"/>
    <property type="match status" value="1"/>
</dbReference>
<evidence type="ECO:0000256" key="5">
    <source>
        <dbReference type="ARBA" id="ARBA00022842"/>
    </source>
</evidence>
<evidence type="ECO:0000259" key="10">
    <source>
        <dbReference type="PROSITE" id="PS50994"/>
    </source>
</evidence>
<keyword evidence="1" id="KW-0540">Nuclease</keyword>
<evidence type="ECO:0000313" key="12">
    <source>
        <dbReference type="Proteomes" id="UP001627154"/>
    </source>
</evidence>
<dbReference type="GO" id="GO:0003887">
    <property type="term" value="F:DNA-directed DNA polymerase activity"/>
    <property type="evidence" value="ECO:0007669"/>
    <property type="project" value="UniProtKB-KW"/>
</dbReference>
<evidence type="ECO:0000256" key="6">
    <source>
        <dbReference type="ARBA" id="ARBA00022908"/>
    </source>
</evidence>
<evidence type="ECO:0000256" key="7">
    <source>
        <dbReference type="ARBA" id="ARBA00022918"/>
    </source>
</evidence>
<name>A0ABD2XK39_9HYME</name>
<evidence type="ECO:0000256" key="3">
    <source>
        <dbReference type="ARBA" id="ARBA00022759"/>
    </source>
</evidence>
<dbReference type="GO" id="GO:0004519">
    <property type="term" value="F:endonuclease activity"/>
    <property type="evidence" value="ECO:0007669"/>
    <property type="project" value="UniProtKB-KW"/>
</dbReference>
<proteinExistence type="predicted"/>
<gene>
    <name evidence="11" type="ORF">TKK_002302</name>
</gene>
<evidence type="ECO:0000313" key="11">
    <source>
        <dbReference type="EMBL" id="KAL3405269.1"/>
    </source>
</evidence>
<keyword evidence="12" id="KW-1185">Reference proteome</keyword>
<comment type="caution">
    <text evidence="11">The sequence shown here is derived from an EMBL/GenBank/DDBJ whole genome shotgun (WGS) entry which is preliminary data.</text>
</comment>
<dbReference type="InterPro" id="IPR001584">
    <property type="entry name" value="Integrase_cat-core"/>
</dbReference>
<keyword evidence="5" id="KW-0460">Magnesium</keyword>
<dbReference type="AlphaFoldDB" id="A0ABD2XK39"/>
<protein>
    <recommendedName>
        <fullName evidence="10">Integrase catalytic domain-containing protein</fullName>
    </recommendedName>
</protein>
<dbReference type="GO" id="GO:0006310">
    <property type="term" value="P:DNA recombination"/>
    <property type="evidence" value="ECO:0007669"/>
    <property type="project" value="UniProtKB-KW"/>
</dbReference>
<evidence type="ECO:0000256" key="8">
    <source>
        <dbReference type="ARBA" id="ARBA00022932"/>
    </source>
</evidence>
<keyword evidence="7" id="KW-0695">RNA-directed DNA polymerase</keyword>
<dbReference type="InterPro" id="IPR036397">
    <property type="entry name" value="RNaseH_sf"/>
</dbReference>
<keyword evidence="2" id="KW-0479">Metal-binding</keyword>
<keyword evidence="8" id="KW-0548">Nucleotidyltransferase</keyword>
<dbReference type="InterPro" id="IPR025724">
    <property type="entry name" value="GAG-pre-integrase_dom"/>
</dbReference>
<keyword evidence="9" id="KW-0233">DNA recombination</keyword>
<dbReference type="PROSITE" id="PS50994">
    <property type="entry name" value="INTEGRASE"/>
    <property type="match status" value="1"/>
</dbReference>
<keyword evidence="6" id="KW-0229">DNA integration</keyword>
<dbReference type="SUPFAM" id="SSF53098">
    <property type="entry name" value="Ribonuclease H-like"/>
    <property type="match status" value="1"/>
</dbReference>
<dbReference type="GO" id="GO:0046872">
    <property type="term" value="F:metal ion binding"/>
    <property type="evidence" value="ECO:0007669"/>
    <property type="project" value="UniProtKB-KW"/>
</dbReference>
<evidence type="ECO:0000256" key="4">
    <source>
        <dbReference type="ARBA" id="ARBA00022801"/>
    </source>
</evidence>
<keyword evidence="4" id="KW-0378">Hydrolase</keyword>
<keyword evidence="8" id="KW-0239">DNA-directed DNA polymerase</keyword>
<dbReference type="Gene3D" id="3.30.420.10">
    <property type="entry name" value="Ribonuclease H-like superfamily/Ribonuclease H"/>
    <property type="match status" value="1"/>
</dbReference>
<dbReference type="GO" id="GO:0015074">
    <property type="term" value="P:DNA integration"/>
    <property type="evidence" value="ECO:0007669"/>
    <property type="project" value="UniProtKB-KW"/>
</dbReference>
<evidence type="ECO:0000256" key="9">
    <source>
        <dbReference type="ARBA" id="ARBA00023172"/>
    </source>
</evidence>
<dbReference type="PANTHER" id="PTHR42648:SF11">
    <property type="entry name" value="TRANSPOSON TY4-P GAG-POL POLYPROTEIN"/>
    <property type="match status" value="1"/>
</dbReference>
<dbReference type="InterPro" id="IPR039537">
    <property type="entry name" value="Retrotran_Ty1/copia-like"/>
</dbReference>
<dbReference type="PANTHER" id="PTHR42648">
    <property type="entry name" value="TRANSPOSASE, PUTATIVE-RELATED"/>
    <property type="match status" value="1"/>
</dbReference>
<dbReference type="EMBL" id="JBJJXI010000021">
    <property type="protein sequence ID" value="KAL3405269.1"/>
    <property type="molecule type" value="Genomic_DNA"/>
</dbReference>
<dbReference type="InterPro" id="IPR012337">
    <property type="entry name" value="RNaseH-like_sf"/>
</dbReference>
<keyword evidence="8" id="KW-0808">Transferase</keyword>
<dbReference type="GO" id="GO:0016787">
    <property type="term" value="F:hydrolase activity"/>
    <property type="evidence" value="ECO:0007669"/>
    <property type="project" value="UniProtKB-KW"/>
</dbReference>
<dbReference type="GO" id="GO:0003964">
    <property type="term" value="F:RNA-directed DNA polymerase activity"/>
    <property type="evidence" value="ECO:0007669"/>
    <property type="project" value="UniProtKB-KW"/>
</dbReference>
<feature type="domain" description="Integrase catalytic" evidence="10">
    <location>
        <begin position="58"/>
        <end position="178"/>
    </location>
</feature>
<sequence>MWHVRLGHPSVKYLKEFKRQFPELKGISDVEFDESIQKCEICMISKFNKLPFKTVRARAMNPLKIVHADVMGPISPASHPKHYRFISVFGEDHSRLAMAFPMKQKSDTASCLDSFIVSSRNLLGHDEKFCYLRCDQGTKFTGANTLRVLEKYGAKLQLACPDTPEHNGVAERFNQSLQ</sequence>
<evidence type="ECO:0000256" key="1">
    <source>
        <dbReference type="ARBA" id="ARBA00022722"/>
    </source>
</evidence>
<keyword evidence="3" id="KW-0255">Endonuclease</keyword>